<comment type="similarity">
    <text evidence="3">Belongs to the Nudix hydrolase family.</text>
</comment>
<gene>
    <name evidence="5" type="ORF">BIW53_17290</name>
</gene>
<evidence type="ECO:0000259" key="4">
    <source>
        <dbReference type="PROSITE" id="PS51462"/>
    </source>
</evidence>
<evidence type="ECO:0000256" key="1">
    <source>
        <dbReference type="ARBA" id="ARBA00001946"/>
    </source>
</evidence>
<dbReference type="InterPro" id="IPR000086">
    <property type="entry name" value="NUDIX_hydrolase_dom"/>
</dbReference>
<dbReference type="InterPro" id="IPR020476">
    <property type="entry name" value="Nudix_hydrolase"/>
</dbReference>
<protein>
    <submittedName>
        <fullName evidence="5">DNA mismatch repair protein MutT</fullName>
    </submittedName>
</protein>
<comment type="cofactor">
    <cofactor evidence="1">
        <name>Mg(2+)</name>
        <dbReference type="ChEBI" id="CHEBI:18420"/>
    </cofactor>
</comment>
<dbReference type="Gene3D" id="3.90.79.10">
    <property type="entry name" value="Nucleoside Triphosphate Pyrophosphohydrolase"/>
    <property type="match status" value="1"/>
</dbReference>
<accession>A0A1S1N1U5</accession>
<dbReference type="InterPro" id="IPR020084">
    <property type="entry name" value="NUDIX_hydrolase_CS"/>
</dbReference>
<comment type="caution">
    <text evidence="5">The sequence shown here is derived from an EMBL/GenBank/DDBJ whole genome shotgun (WGS) entry which is preliminary data.</text>
</comment>
<organism evidence="5 6">
    <name type="scientific">Pseudoalteromonas byunsanensis</name>
    <dbReference type="NCBI Taxonomy" id="327939"/>
    <lineage>
        <taxon>Bacteria</taxon>
        <taxon>Pseudomonadati</taxon>
        <taxon>Pseudomonadota</taxon>
        <taxon>Gammaproteobacteria</taxon>
        <taxon>Alteromonadales</taxon>
        <taxon>Pseudoalteromonadaceae</taxon>
        <taxon>Pseudoalteromonas</taxon>
    </lineage>
</organism>
<dbReference type="STRING" id="327939.BIW53_17290"/>
<keyword evidence="2 3" id="KW-0378">Hydrolase</keyword>
<evidence type="ECO:0000256" key="2">
    <source>
        <dbReference type="ARBA" id="ARBA00022801"/>
    </source>
</evidence>
<evidence type="ECO:0000313" key="6">
    <source>
        <dbReference type="Proteomes" id="UP000180253"/>
    </source>
</evidence>
<proteinExistence type="inferred from homology"/>
<evidence type="ECO:0000313" key="5">
    <source>
        <dbReference type="EMBL" id="OHU93977.1"/>
    </source>
</evidence>
<dbReference type="OrthoDB" id="9804442at2"/>
<dbReference type="EMBL" id="MNAN01000035">
    <property type="protein sequence ID" value="OHU93977.1"/>
    <property type="molecule type" value="Genomic_DNA"/>
</dbReference>
<dbReference type="Proteomes" id="UP000180253">
    <property type="component" value="Unassembled WGS sequence"/>
</dbReference>
<dbReference type="PROSITE" id="PS00893">
    <property type="entry name" value="NUDIX_BOX"/>
    <property type="match status" value="1"/>
</dbReference>
<dbReference type="Pfam" id="PF00293">
    <property type="entry name" value="NUDIX"/>
    <property type="match status" value="1"/>
</dbReference>
<name>A0A1S1N1U5_9GAMM</name>
<dbReference type="RefSeq" id="WP_070993269.1">
    <property type="nucleotide sequence ID" value="NZ_CBCSHD010000004.1"/>
</dbReference>
<dbReference type="PANTHER" id="PTHR43046:SF15">
    <property type="entry name" value="MUTT_NUDIX FAMILY PROTEIN"/>
    <property type="match status" value="1"/>
</dbReference>
<keyword evidence="6" id="KW-1185">Reference proteome</keyword>
<dbReference type="PRINTS" id="PR00502">
    <property type="entry name" value="NUDIXFAMILY"/>
</dbReference>
<dbReference type="InterPro" id="IPR015797">
    <property type="entry name" value="NUDIX_hydrolase-like_dom_sf"/>
</dbReference>
<sequence>MHILNPTTIMPLPGTCFTRHTTRAIVLDGRKILLLYTARYDDYSLPGGGVDEHESAEQALLRELREETGAENMLSCSEFGRYEEYRAWHKPDYDTIHIISDCYVCEICGQFNQPQMEDYEHANGMKPVWVDIDEAISHNQKTLANSEKQGQSLVRELFLLQQIKEQLV</sequence>
<feature type="domain" description="Nudix hydrolase" evidence="4">
    <location>
        <begin position="17"/>
        <end position="157"/>
    </location>
</feature>
<dbReference type="PANTHER" id="PTHR43046">
    <property type="entry name" value="GDP-MANNOSE MANNOSYL HYDROLASE"/>
    <property type="match status" value="1"/>
</dbReference>
<dbReference type="AlphaFoldDB" id="A0A1S1N1U5"/>
<reference evidence="5 6" key="1">
    <citation type="submission" date="2016-10" db="EMBL/GenBank/DDBJ databases">
        <title>Pseudoalteromonas amylolytica sp. nov., isolated from the surface seawater.</title>
        <authorList>
            <person name="Wu Y.-H."/>
            <person name="Cheng H."/>
            <person name="Jin X.-B."/>
            <person name="Wang C.-S."/>
            <person name="Xu X.-W."/>
        </authorList>
    </citation>
    <scope>NUCLEOTIDE SEQUENCE [LARGE SCALE GENOMIC DNA]</scope>
    <source>
        <strain evidence="5 6">JCM 12483</strain>
    </source>
</reference>
<evidence type="ECO:0000256" key="3">
    <source>
        <dbReference type="RuleBase" id="RU003476"/>
    </source>
</evidence>
<dbReference type="GO" id="GO:0016787">
    <property type="term" value="F:hydrolase activity"/>
    <property type="evidence" value="ECO:0007669"/>
    <property type="project" value="UniProtKB-KW"/>
</dbReference>
<dbReference type="SUPFAM" id="SSF55811">
    <property type="entry name" value="Nudix"/>
    <property type="match status" value="1"/>
</dbReference>
<dbReference type="PROSITE" id="PS51462">
    <property type="entry name" value="NUDIX"/>
    <property type="match status" value="1"/>
</dbReference>